<dbReference type="Proteomes" id="UP001280897">
    <property type="component" value="Unassembled WGS sequence"/>
</dbReference>
<accession>A0AAW8YHD8</accession>
<keyword evidence="1" id="KW-1133">Transmembrane helix</keyword>
<feature type="transmembrane region" description="Helical" evidence="1">
    <location>
        <begin position="100"/>
        <end position="128"/>
    </location>
</feature>
<dbReference type="RefSeq" id="WP_008841529.1">
    <property type="nucleotide sequence ID" value="NZ_CP050079.1"/>
</dbReference>
<feature type="transmembrane region" description="Helical" evidence="1">
    <location>
        <begin position="14"/>
        <end position="34"/>
    </location>
</feature>
<keyword evidence="1" id="KW-0812">Transmembrane</keyword>
<reference evidence="2" key="2">
    <citation type="submission" date="2023-10" db="EMBL/GenBank/DDBJ databases">
        <authorList>
            <person name="Khurajog B."/>
        </authorList>
    </citation>
    <scope>NUCLEOTIDE SEQUENCE</scope>
    <source>
        <strain evidence="2">BF9</strain>
    </source>
</reference>
<dbReference type="AlphaFoldDB" id="A0AAW8YHD8"/>
<evidence type="ECO:0000313" key="2">
    <source>
        <dbReference type="EMBL" id="MDV2620914.1"/>
    </source>
</evidence>
<dbReference type="EMBL" id="JAWJAV010000002">
    <property type="protein sequence ID" value="MDV2620914.1"/>
    <property type="molecule type" value="Genomic_DNA"/>
</dbReference>
<feature type="transmembrane region" description="Helical" evidence="1">
    <location>
        <begin position="201"/>
        <end position="219"/>
    </location>
</feature>
<dbReference type="GeneID" id="57366797"/>
<keyword evidence="1" id="KW-0472">Membrane</keyword>
<sequence>MKHLKFEFNKVKRYLMPLFYITVATQTAALYFFAVVGRFDHDETNSIMMSYAGIAGLASVITLCVMAIYGAVLASKFIVRDYIGLNKNKTYLLPVNRKELFNAKVASLSLAVLISEVLGLVVADLIFVLTEMLFPLVSGSVTSHLGSLGVSAMVCVCFTASIILLASFVGIYRSSSISVVVTSVVLVVLLGNVLTRMMVSFSLLSILCALLIVLLTISAKSMMANLIDHGEAE</sequence>
<comment type="caution">
    <text evidence="2">The sequence shown here is derived from an EMBL/GenBank/DDBJ whole genome shotgun (WGS) entry which is preliminary data.</text>
</comment>
<dbReference type="Pfam" id="PF12730">
    <property type="entry name" value="ABC2_membrane_4"/>
    <property type="match status" value="1"/>
</dbReference>
<proteinExistence type="predicted"/>
<evidence type="ECO:0000313" key="3">
    <source>
        <dbReference type="Proteomes" id="UP001280897"/>
    </source>
</evidence>
<evidence type="ECO:0000256" key="1">
    <source>
        <dbReference type="SAM" id="Phobius"/>
    </source>
</evidence>
<feature type="transmembrane region" description="Helical" evidence="1">
    <location>
        <begin position="176"/>
        <end position="195"/>
    </location>
</feature>
<feature type="transmembrane region" description="Helical" evidence="1">
    <location>
        <begin position="148"/>
        <end position="169"/>
    </location>
</feature>
<feature type="transmembrane region" description="Helical" evidence="1">
    <location>
        <begin position="54"/>
        <end position="79"/>
    </location>
</feature>
<reference evidence="2" key="1">
    <citation type="journal article" date="2023" name="PeerJ">
        <title>Selection and evaluation of lactic acid bacteria from chicken feces in Thailand as potential probiotics.</title>
        <authorList>
            <person name="Khurajog B."/>
            <person name="Disastra Y."/>
            <person name="Lawwyne L.D."/>
            <person name="Sirichokchatchawan W."/>
            <person name="Niyomtham W."/>
            <person name="Yindee J."/>
            <person name="Hampson D.J."/>
            <person name="Prapasarakul N."/>
        </authorList>
    </citation>
    <scope>NUCLEOTIDE SEQUENCE</scope>
    <source>
        <strain evidence="2">BF9</strain>
    </source>
</reference>
<protein>
    <submittedName>
        <fullName evidence="2">ABC transporter permease</fullName>
    </submittedName>
</protein>
<name>A0AAW8YHD8_PEDAC</name>
<gene>
    <name evidence="2" type="ORF">R0G89_04105</name>
</gene>
<organism evidence="2 3">
    <name type="scientific">Pediococcus acidilactici</name>
    <dbReference type="NCBI Taxonomy" id="1254"/>
    <lineage>
        <taxon>Bacteria</taxon>
        <taxon>Bacillati</taxon>
        <taxon>Bacillota</taxon>
        <taxon>Bacilli</taxon>
        <taxon>Lactobacillales</taxon>
        <taxon>Lactobacillaceae</taxon>
        <taxon>Pediococcus</taxon>
        <taxon>Pediococcus acidilactici group</taxon>
    </lineage>
</organism>